<dbReference type="AlphaFoldDB" id="A0A8H4L0Y7"/>
<evidence type="ECO:0000313" key="3">
    <source>
        <dbReference type="EMBL" id="KAF4459672.1"/>
    </source>
</evidence>
<dbReference type="InterPro" id="IPR001466">
    <property type="entry name" value="Beta-lactam-related"/>
</dbReference>
<reference evidence="3 4" key="1">
    <citation type="submission" date="2020-01" db="EMBL/GenBank/DDBJ databases">
        <title>Identification and distribution of gene clusters putatively required for synthesis of sphingolipid metabolism inhibitors in phylogenetically diverse species of the filamentous fungus Fusarium.</title>
        <authorList>
            <person name="Kim H.-S."/>
            <person name="Busman M."/>
            <person name="Brown D.W."/>
            <person name="Divon H."/>
            <person name="Uhlig S."/>
            <person name="Proctor R.H."/>
        </authorList>
    </citation>
    <scope>NUCLEOTIDE SEQUENCE [LARGE SCALE GENOMIC DNA]</scope>
    <source>
        <strain evidence="3 4">NRRL 20459</strain>
    </source>
</reference>
<accession>A0A8H4L0Y7</accession>
<proteinExistence type="predicted"/>
<protein>
    <submittedName>
        <fullName evidence="3">6-aminohexanoate-dimer hydrolase</fullName>
    </submittedName>
</protein>
<dbReference type="PANTHER" id="PTHR43283:SF14">
    <property type="entry name" value="BLL8153 PROTEIN"/>
    <property type="match status" value="1"/>
</dbReference>
<evidence type="ECO:0000256" key="1">
    <source>
        <dbReference type="SAM" id="MobiDB-lite"/>
    </source>
</evidence>
<comment type="caution">
    <text evidence="3">The sequence shown here is derived from an EMBL/GenBank/DDBJ whole genome shotgun (WGS) entry which is preliminary data.</text>
</comment>
<feature type="region of interest" description="Disordered" evidence="1">
    <location>
        <begin position="1"/>
        <end position="23"/>
    </location>
</feature>
<evidence type="ECO:0000313" key="4">
    <source>
        <dbReference type="Proteomes" id="UP000554235"/>
    </source>
</evidence>
<dbReference type="EMBL" id="JAADYS010002116">
    <property type="protein sequence ID" value="KAF4459672.1"/>
    <property type="molecule type" value="Genomic_DNA"/>
</dbReference>
<dbReference type="InterPro" id="IPR012338">
    <property type="entry name" value="Beta-lactam/transpept-like"/>
</dbReference>
<dbReference type="Gene3D" id="3.40.710.10">
    <property type="entry name" value="DD-peptidase/beta-lactamase superfamily"/>
    <property type="match status" value="1"/>
</dbReference>
<dbReference type="OrthoDB" id="5946976at2759"/>
<keyword evidence="4" id="KW-1185">Reference proteome</keyword>
<dbReference type="SUPFAM" id="SSF56601">
    <property type="entry name" value="beta-lactamase/transpeptidase-like"/>
    <property type="match status" value="1"/>
</dbReference>
<dbReference type="GO" id="GO:0016787">
    <property type="term" value="F:hydrolase activity"/>
    <property type="evidence" value="ECO:0007669"/>
    <property type="project" value="UniProtKB-KW"/>
</dbReference>
<sequence>MTAESPRANSVAPKNDGTRSANAKFVVPTEDPMHHASLDNAMSPPVSPPPGKGHAPLLCDQIGTFDLSSIDPADPAFTPLLYRQREETFTGRTTQIRHGSYLRRFTKDPSLDITPIINEISNTTVNDVMHQNGYTGCVVVQNGAIRLEEYRHGNTPASRNDIQSITKSLMSTVLAIAQSEGKLCVHDPVARHVDELKGTAWADVPLLALINMSAGVVEISDEARPPDIPNPMYATDLYPSKDPNAVLDWLKTFNKAFDPWQEFHYYNPNYYVLSMAISRATRTPLDEYISRHIWEPAGMQYDACMRTTAAGQIDGHGGLSATLTDMARFGCFILDELRTEGQGPKVPAGWFQDISGAKASIGPRAPGANDIIQTFGYENGWWTPPRGAEGCELGDNGAFVGLGMYGQALYVIPKLDVVIAIQSGFPEHSWDLFARNIEFASTIIKALQKAE</sequence>
<name>A0A8H4L0Y7_9HYPO</name>
<dbReference type="Pfam" id="PF00144">
    <property type="entry name" value="Beta-lactamase"/>
    <property type="match status" value="1"/>
</dbReference>
<evidence type="ECO:0000259" key="2">
    <source>
        <dbReference type="Pfam" id="PF00144"/>
    </source>
</evidence>
<dbReference type="InterPro" id="IPR050789">
    <property type="entry name" value="Diverse_Enzym_Activities"/>
</dbReference>
<dbReference type="PANTHER" id="PTHR43283">
    <property type="entry name" value="BETA-LACTAMASE-RELATED"/>
    <property type="match status" value="1"/>
</dbReference>
<feature type="domain" description="Beta-lactamase-related" evidence="2">
    <location>
        <begin position="138"/>
        <end position="421"/>
    </location>
</feature>
<keyword evidence="3" id="KW-0378">Hydrolase</keyword>
<dbReference type="Proteomes" id="UP000554235">
    <property type="component" value="Unassembled WGS sequence"/>
</dbReference>
<organism evidence="3 4">
    <name type="scientific">Fusarium albosuccineum</name>
    <dbReference type="NCBI Taxonomy" id="1237068"/>
    <lineage>
        <taxon>Eukaryota</taxon>
        <taxon>Fungi</taxon>
        <taxon>Dikarya</taxon>
        <taxon>Ascomycota</taxon>
        <taxon>Pezizomycotina</taxon>
        <taxon>Sordariomycetes</taxon>
        <taxon>Hypocreomycetidae</taxon>
        <taxon>Hypocreales</taxon>
        <taxon>Nectriaceae</taxon>
        <taxon>Fusarium</taxon>
        <taxon>Fusarium decemcellulare species complex</taxon>
    </lineage>
</organism>
<gene>
    <name evidence="3" type="ORF">FALBO_13564</name>
</gene>